<organism evidence="1 2">
    <name type="scientific">Hymenobacter aranciens</name>
    <dbReference type="NCBI Taxonomy" id="3063996"/>
    <lineage>
        <taxon>Bacteria</taxon>
        <taxon>Pseudomonadati</taxon>
        <taxon>Bacteroidota</taxon>
        <taxon>Cytophagia</taxon>
        <taxon>Cytophagales</taxon>
        <taxon>Hymenobacteraceae</taxon>
        <taxon>Hymenobacter</taxon>
    </lineage>
</organism>
<evidence type="ECO:0000313" key="2">
    <source>
        <dbReference type="Proteomes" id="UP001176429"/>
    </source>
</evidence>
<accession>A0ABT9BB29</accession>
<keyword evidence="2" id="KW-1185">Reference proteome</keyword>
<sequence length="41" mass="4578">MKKDSVNKLLQAVPPLAFEFLKGAVRALGQYVTKHLLELLP</sequence>
<name>A0ABT9BB29_9BACT</name>
<comment type="caution">
    <text evidence="1">The sequence shown here is derived from an EMBL/GenBank/DDBJ whole genome shotgun (WGS) entry which is preliminary data.</text>
</comment>
<dbReference type="RefSeq" id="WP_305006154.1">
    <property type="nucleotide sequence ID" value="NZ_JAUQSY010000005.1"/>
</dbReference>
<evidence type="ECO:0000313" key="1">
    <source>
        <dbReference type="EMBL" id="MDO7874838.1"/>
    </source>
</evidence>
<dbReference type="EMBL" id="JAUQSY010000005">
    <property type="protein sequence ID" value="MDO7874838.1"/>
    <property type="molecule type" value="Genomic_DNA"/>
</dbReference>
<dbReference type="Proteomes" id="UP001176429">
    <property type="component" value="Unassembled WGS sequence"/>
</dbReference>
<protein>
    <submittedName>
        <fullName evidence="1">Uncharacterized protein</fullName>
    </submittedName>
</protein>
<proteinExistence type="predicted"/>
<gene>
    <name evidence="1" type="ORF">Q5H93_08860</name>
</gene>
<reference evidence="1" key="1">
    <citation type="submission" date="2023-07" db="EMBL/GenBank/DDBJ databases">
        <authorList>
            <person name="Kim M.K."/>
        </authorList>
    </citation>
    <scope>NUCLEOTIDE SEQUENCE</scope>
    <source>
        <strain evidence="1">ASUV-10-1</strain>
    </source>
</reference>